<dbReference type="Gene3D" id="1.10.510.10">
    <property type="entry name" value="Transferase(Phosphotransferase) domain 1"/>
    <property type="match status" value="1"/>
</dbReference>
<dbReference type="InterPro" id="IPR000719">
    <property type="entry name" value="Prot_kinase_dom"/>
</dbReference>
<accession>A0AAV5TY54</accession>
<evidence type="ECO:0000259" key="3">
    <source>
        <dbReference type="PROSITE" id="PS50011"/>
    </source>
</evidence>
<keyword evidence="1" id="KW-0547">Nucleotide-binding</keyword>
<feature type="domain" description="Protein kinase" evidence="3">
    <location>
        <begin position="1"/>
        <end position="171"/>
    </location>
</feature>
<dbReference type="GO" id="GO:0005524">
    <property type="term" value="F:ATP binding"/>
    <property type="evidence" value="ECO:0007669"/>
    <property type="project" value="UniProtKB-KW"/>
</dbReference>
<sequence length="171" mass="19712">VAIKKRSNVVARNWSAKRAIREFALLSSLNHPNIIPTLSVFTPQDDEDSFEDVYLVMELMNQDLNKVIVQLKEEKRSLDHSTLKFFIYQILCAVNYLHREGIIHRDLKPSNIAVNESCVVKLLDFGLARMFSPIDQMTGYITTRNYRAPELLLGFLSTDNFSHTMQYSEKG</sequence>
<reference evidence="4" key="1">
    <citation type="submission" date="2023-10" db="EMBL/GenBank/DDBJ databases">
        <title>Genome assembly of Pristionchus species.</title>
        <authorList>
            <person name="Yoshida K."/>
            <person name="Sommer R.J."/>
        </authorList>
    </citation>
    <scope>NUCLEOTIDE SEQUENCE</scope>
    <source>
        <strain evidence="4">RS0144</strain>
    </source>
</reference>
<keyword evidence="5" id="KW-1185">Reference proteome</keyword>
<dbReference type="SUPFAM" id="SSF56112">
    <property type="entry name" value="Protein kinase-like (PK-like)"/>
    <property type="match status" value="1"/>
</dbReference>
<dbReference type="InterPro" id="IPR011009">
    <property type="entry name" value="Kinase-like_dom_sf"/>
</dbReference>
<protein>
    <recommendedName>
        <fullName evidence="3">Protein kinase domain-containing protein</fullName>
    </recommendedName>
</protein>
<gene>
    <name evidence="4" type="ORF">PENTCL1PPCAC_21366</name>
</gene>
<dbReference type="Proteomes" id="UP001432027">
    <property type="component" value="Unassembled WGS sequence"/>
</dbReference>
<dbReference type="InterPro" id="IPR050117">
    <property type="entry name" value="MAPK"/>
</dbReference>
<evidence type="ECO:0000256" key="1">
    <source>
        <dbReference type="ARBA" id="ARBA00022741"/>
    </source>
</evidence>
<dbReference type="AlphaFoldDB" id="A0AAV5TY54"/>
<proteinExistence type="predicted"/>
<comment type="caution">
    <text evidence="4">The sequence shown here is derived from an EMBL/GenBank/DDBJ whole genome shotgun (WGS) entry which is preliminary data.</text>
</comment>
<dbReference type="Pfam" id="PF00069">
    <property type="entry name" value="Pkinase"/>
    <property type="match status" value="1"/>
</dbReference>
<evidence type="ECO:0000313" key="5">
    <source>
        <dbReference type="Proteomes" id="UP001432027"/>
    </source>
</evidence>
<evidence type="ECO:0000313" key="4">
    <source>
        <dbReference type="EMBL" id="GMS99191.1"/>
    </source>
</evidence>
<dbReference type="Gene3D" id="3.30.200.20">
    <property type="entry name" value="Phosphorylase Kinase, domain 1"/>
    <property type="match status" value="1"/>
</dbReference>
<name>A0AAV5TY54_9BILA</name>
<feature type="non-terminal residue" evidence="4">
    <location>
        <position position="1"/>
    </location>
</feature>
<keyword evidence="2" id="KW-0067">ATP-binding</keyword>
<organism evidence="4 5">
    <name type="scientific">Pristionchus entomophagus</name>
    <dbReference type="NCBI Taxonomy" id="358040"/>
    <lineage>
        <taxon>Eukaryota</taxon>
        <taxon>Metazoa</taxon>
        <taxon>Ecdysozoa</taxon>
        <taxon>Nematoda</taxon>
        <taxon>Chromadorea</taxon>
        <taxon>Rhabditida</taxon>
        <taxon>Rhabditina</taxon>
        <taxon>Diplogasteromorpha</taxon>
        <taxon>Diplogasteroidea</taxon>
        <taxon>Neodiplogasteridae</taxon>
        <taxon>Pristionchus</taxon>
    </lineage>
</organism>
<dbReference type="PROSITE" id="PS50011">
    <property type="entry name" value="PROTEIN_KINASE_DOM"/>
    <property type="match status" value="1"/>
</dbReference>
<dbReference type="SMART" id="SM00220">
    <property type="entry name" value="S_TKc"/>
    <property type="match status" value="1"/>
</dbReference>
<dbReference type="GO" id="GO:0004672">
    <property type="term" value="F:protein kinase activity"/>
    <property type="evidence" value="ECO:0007669"/>
    <property type="project" value="InterPro"/>
</dbReference>
<evidence type="ECO:0000256" key="2">
    <source>
        <dbReference type="ARBA" id="ARBA00022840"/>
    </source>
</evidence>
<dbReference type="EMBL" id="BTSX01000005">
    <property type="protein sequence ID" value="GMS99191.1"/>
    <property type="molecule type" value="Genomic_DNA"/>
</dbReference>
<dbReference type="PANTHER" id="PTHR24055">
    <property type="entry name" value="MITOGEN-ACTIVATED PROTEIN KINASE"/>
    <property type="match status" value="1"/>
</dbReference>